<dbReference type="Gene3D" id="3.30.565.60">
    <property type="match status" value="1"/>
</dbReference>
<evidence type="ECO:0000313" key="3">
    <source>
        <dbReference type="Proteomes" id="UP000254103"/>
    </source>
</evidence>
<dbReference type="PANTHER" id="PTHR30595:SF6">
    <property type="entry name" value="SCHLAFEN ALBA-2 DOMAIN-CONTAINING PROTEIN"/>
    <property type="match status" value="1"/>
</dbReference>
<dbReference type="Pfam" id="PF04326">
    <property type="entry name" value="SLFN_AlbA_2"/>
    <property type="match status" value="1"/>
</dbReference>
<dbReference type="EMBL" id="UGLJ01000002">
    <property type="protein sequence ID" value="STT95201.1"/>
    <property type="molecule type" value="Genomic_DNA"/>
</dbReference>
<dbReference type="PANTHER" id="PTHR30595">
    <property type="entry name" value="GLPR-RELATED TRANSCRIPTIONAL REPRESSOR"/>
    <property type="match status" value="1"/>
</dbReference>
<protein>
    <submittedName>
        <fullName evidence="2">Transcriptional regulator</fullName>
    </submittedName>
</protein>
<organism evidence="2 3">
    <name type="scientific">Klebsiella pneumoniae</name>
    <dbReference type="NCBI Taxonomy" id="573"/>
    <lineage>
        <taxon>Bacteria</taxon>
        <taxon>Pseudomonadati</taxon>
        <taxon>Pseudomonadota</taxon>
        <taxon>Gammaproteobacteria</taxon>
        <taxon>Enterobacterales</taxon>
        <taxon>Enterobacteriaceae</taxon>
        <taxon>Klebsiella/Raoultella group</taxon>
        <taxon>Klebsiella</taxon>
        <taxon>Klebsiella pneumoniae complex</taxon>
    </lineage>
</organism>
<dbReference type="Gene3D" id="3.30.950.30">
    <property type="entry name" value="Schlafen, AAA domain"/>
    <property type="match status" value="1"/>
</dbReference>
<dbReference type="Proteomes" id="UP000254103">
    <property type="component" value="Unassembled WGS sequence"/>
</dbReference>
<dbReference type="Pfam" id="PF13749">
    <property type="entry name" value="HATPase_c_4"/>
    <property type="match status" value="1"/>
</dbReference>
<dbReference type="InterPro" id="IPR038461">
    <property type="entry name" value="Schlafen_AlbA_2_dom_sf"/>
</dbReference>
<dbReference type="AlphaFoldDB" id="A0A377Y2E1"/>
<feature type="domain" description="Schlafen AlbA-2" evidence="1">
    <location>
        <begin position="23"/>
        <end position="145"/>
    </location>
</feature>
<evidence type="ECO:0000313" key="2">
    <source>
        <dbReference type="EMBL" id="STT95201.1"/>
    </source>
</evidence>
<dbReference type="InterPro" id="IPR038475">
    <property type="entry name" value="RecG_C_sf"/>
</dbReference>
<gene>
    <name evidence="2" type="ORF">NCTC5052_03687</name>
</gene>
<name>A0A377Y2E1_KLEPN</name>
<accession>A0A377Y2E1</accession>
<evidence type="ECO:0000259" key="1">
    <source>
        <dbReference type="Pfam" id="PF04326"/>
    </source>
</evidence>
<sequence length="489" mass="56311">MSQPLDESYFQSLLKELTSLPKETEWAEFKSNSIRAEDLGEYISALANSAALLGKTNAYMVWGVDDESHSINGTTFKPSSERHKQQELESWLLQNLEPKIDFNFYEFLSQEQKPVVILEIPAAQHTPVRFLGIEYIRIGSYKKPLGKHAEKERALWRVFDRKPWEFRIAKERCDADEVLQLIDYPSVFSLLSQPLPDGKTAILQYLAKERIVEKNDAGNWNITNLGAILFARELEAFRHLSRKAIRLIQYSGNNRYKTIKEQVGHKGYAVGFEGLIDYINNLLPTNEVIGKAFRSEVRMYPELSIRELVANALINQDFNISGTSPMLELFDGRMEICNPGQPLVEIDRLLDSPPRSRNEGIASLMRRMKICEERGSGIDKVVIETEIYQLPAPHFEVYQDHTKVTLFAHRDFKDMDSEEKVRAAYLHCVLKYLDKSPMNNTTLRERFGVDEKNSAMISRIIKQAVQDNRIKPYDPNVGTKAMRYIPIWA</sequence>
<dbReference type="InterPro" id="IPR007421">
    <property type="entry name" value="Schlafen_AlbA_2_dom"/>
</dbReference>
<proteinExistence type="predicted"/>
<reference evidence="2 3" key="1">
    <citation type="submission" date="2018-06" db="EMBL/GenBank/DDBJ databases">
        <authorList>
            <consortium name="Pathogen Informatics"/>
            <person name="Doyle S."/>
        </authorList>
    </citation>
    <scope>NUCLEOTIDE SEQUENCE [LARGE SCALE GENOMIC DNA]</scope>
    <source>
        <strain evidence="2 3">NCTC5052</strain>
    </source>
</reference>